<dbReference type="Proteomes" id="UP000054498">
    <property type="component" value="Unassembled WGS sequence"/>
</dbReference>
<sequence>MAAWVALLVALLAVAIGAALALLRVLRHALALEPGTIGFFHPFADGGGGGERVLWVAIQALQVAYPSVKLFIYVREGVSAAQLQQHAADHFNIVLPQPFEVVPLKRTHLVRPERYRRFTMIRQAAGSALLGWEALSLRVPQVFVDTTGWAFTFPLAKLAGCKVACYVHYPTVSTDMLGRVLSRQATITNDEAIANNSLRSMVKVAYYQAFALVYGFCGAFADVVMVNSSWTRDHIQSLWWSRQRPARVYPPCDTEELQRLPLDRRLKHLYLVSVAQFRPEKNQRLQLEAYAMARQQAGPDDAGRAVRVSKLKMVGSVRGKDDQRLLEELQDYARELGIESSVEWCVNVPFTELRALLGGAVGGLHSMTDEHFGISVVEYMAAGVIPIAHNSGGPRADIVVPLEGRDGPQITGYLAETPEEYCDAITRVLVMPQVERLRIAAAAQRHAAKFSGENFTAGFLDAMAPVAEAAAAAAAPGATTAERAPTTVPTPVVRIDNIHDPFATVVTVEFGDRLGELLDTVTALKNLGLNITRAKLAGAAGRTANTFFVTNAQTSDKITRIAQIEDIRMTIIKNLLYYHPESSEALAMGRAASAAANDAAAPMSPRNMVPTTIEVTEAPNGSCSICYIETPDRPGLLVDIVRTLKDINVNVASAEIDTIGAMAKDELFITYEGEPLDGPMVQLVTDALKYHLASGELAK</sequence>
<evidence type="ECO:0000256" key="2">
    <source>
        <dbReference type="ARBA" id="ARBA00004922"/>
    </source>
</evidence>
<dbReference type="InterPro" id="IPR001296">
    <property type="entry name" value="Glyco_trans_1"/>
</dbReference>
<evidence type="ECO:0000256" key="9">
    <source>
        <dbReference type="ARBA" id="ARBA00022989"/>
    </source>
</evidence>
<dbReference type="GO" id="GO:0005789">
    <property type="term" value="C:endoplasmic reticulum membrane"/>
    <property type="evidence" value="ECO:0007669"/>
    <property type="project" value="UniProtKB-SubCell"/>
</dbReference>
<evidence type="ECO:0000256" key="8">
    <source>
        <dbReference type="ARBA" id="ARBA00022824"/>
    </source>
</evidence>
<feature type="domain" description="ACT" evidence="13">
    <location>
        <begin position="625"/>
        <end position="699"/>
    </location>
</feature>
<evidence type="ECO:0000256" key="6">
    <source>
        <dbReference type="ARBA" id="ARBA00022679"/>
    </source>
</evidence>
<keyword evidence="10" id="KW-0472">Membrane</keyword>
<dbReference type="CDD" id="cd03806">
    <property type="entry name" value="GT4_ALG11-like"/>
    <property type="match status" value="1"/>
</dbReference>
<evidence type="ECO:0000256" key="11">
    <source>
        <dbReference type="ARBA" id="ARBA00045065"/>
    </source>
</evidence>
<evidence type="ECO:0000256" key="12">
    <source>
        <dbReference type="RuleBase" id="RU367051"/>
    </source>
</evidence>
<evidence type="ECO:0000259" key="13">
    <source>
        <dbReference type="PROSITE" id="PS51671"/>
    </source>
</evidence>
<dbReference type="PROSITE" id="PS51671">
    <property type="entry name" value="ACT"/>
    <property type="match status" value="1"/>
</dbReference>
<name>A0A0D2MVN6_9CHLO</name>
<comment type="subcellular location">
    <subcellularLocation>
        <location evidence="1">Endoplasmic reticulum membrane</location>
        <topology evidence="1">Single-pass membrane protein</topology>
    </subcellularLocation>
</comment>
<dbReference type="PANTHER" id="PTHR45919">
    <property type="entry name" value="GDP-MAN:MAN(3)GLCNAC(2)-PP-DOL ALPHA-1,2-MANNOSYLTRANSFERASE"/>
    <property type="match status" value="1"/>
</dbReference>
<dbReference type="EC" id="2.4.1.131" evidence="3 12"/>
<comment type="pathway">
    <text evidence="2 12">Protein modification; protein glycosylation.</text>
</comment>
<proteinExistence type="inferred from homology"/>
<keyword evidence="6 12" id="KW-0808">Transferase</keyword>
<evidence type="ECO:0000256" key="3">
    <source>
        <dbReference type="ARBA" id="ARBA00012645"/>
    </source>
</evidence>
<comment type="function">
    <text evidence="12">GDP-Man:Man(3)GlcNAc(2)-PP-Dol alpha-1,2-mannosyltransferase that operates in the biosynthetic pathway of dolichol-linked oligosaccharides, the glycan precursors employed in protein asparagine (N)-glycosylation. The assembly of dolichol-linked oligosaccharides begins on the cytosolic side of the endoplasmic reticulum membrane and finishes in its lumen. The sequential addition of sugars to dolichol pyrophosphate produces dolichol-linked oligosaccharides containing fourteen sugars, including two GlcNAcs, nine mannoses and three glucoses. Once assembled, the oligosaccharide is transferred from the lipid to nascent proteins by oligosaccharyltransferases. Catalyzes, on the cytoplasmic face of the endoplasmic reticulum, the addition of the fourth and fifth mannose residues to the dolichol-linked oligosaccharide chain, to produce Man(5)GlcNAc(2)-PP-dolichol core oligosaccharide.</text>
</comment>
<reference evidence="14 15" key="1">
    <citation type="journal article" date="2013" name="BMC Genomics">
        <title>Reconstruction of the lipid metabolism for the microalga Monoraphidium neglectum from its genome sequence reveals characteristics suitable for biofuel production.</title>
        <authorList>
            <person name="Bogen C."/>
            <person name="Al-Dilaimi A."/>
            <person name="Albersmeier A."/>
            <person name="Wichmann J."/>
            <person name="Grundmann M."/>
            <person name="Rupp O."/>
            <person name="Lauersen K.J."/>
            <person name="Blifernez-Klassen O."/>
            <person name="Kalinowski J."/>
            <person name="Goesmann A."/>
            <person name="Mussgnug J.H."/>
            <person name="Kruse O."/>
        </authorList>
    </citation>
    <scope>NUCLEOTIDE SEQUENCE [LARGE SCALE GENOMIC DNA]</scope>
    <source>
        <strain evidence="14 15">SAG 48.87</strain>
    </source>
</reference>
<evidence type="ECO:0000256" key="1">
    <source>
        <dbReference type="ARBA" id="ARBA00004389"/>
    </source>
</evidence>
<evidence type="ECO:0000256" key="10">
    <source>
        <dbReference type="ARBA" id="ARBA00023136"/>
    </source>
</evidence>
<organism evidence="14 15">
    <name type="scientific">Monoraphidium neglectum</name>
    <dbReference type="NCBI Taxonomy" id="145388"/>
    <lineage>
        <taxon>Eukaryota</taxon>
        <taxon>Viridiplantae</taxon>
        <taxon>Chlorophyta</taxon>
        <taxon>core chlorophytes</taxon>
        <taxon>Chlorophyceae</taxon>
        <taxon>CS clade</taxon>
        <taxon>Sphaeropleales</taxon>
        <taxon>Selenastraceae</taxon>
        <taxon>Monoraphidium</taxon>
    </lineage>
</organism>
<dbReference type="AlphaFoldDB" id="A0A0D2MVN6"/>
<dbReference type="GO" id="GO:0006487">
    <property type="term" value="P:protein N-linked glycosylation"/>
    <property type="evidence" value="ECO:0007669"/>
    <property type="project" value="TreeGrafter"/>
</dbReference>
<dbReference type="GO" id="GO:0004377">
    <property type="term" value="F:GDP-Man:Man(3)GlcNAc(2)-PP-Dol alpha-1,2-mannosyltransferase activity"/>
    <property type="evidence" value="ECO:0007669"/>
    <property type="project" value="UniProtKB-UniRule"/>
</dbReference>
<keyword evidence="9" id="KW-1133">Transmembrane helix</keyword>
<protein>
    <recommendedName>
        <fullName evidence="4 12">GDP-Man:Man(3)GlcNAc(2)-PP-Dol alpha-1,2-mannosyltransferase</fullName>
        <ecNumber evidence="3 12">2.4.1.131</ecNumber>
    </recommendedName>
</protein>
<dbReference type="InterPro" id="IPR031814">
    <property type="entry name" value="ALG11_N"/>
</dbReference>
<keyword evidence="5 12" id="KW-0328">Glycosyltransferase</keyword>
<dbReference type="InterPro" id="IPR002912">
    <property type="entry name" value="ACT_dom"/>
</dbReference>
<dbReference type="OrthoDB" id="2276068at2759"/>
<dbReference type="PANTHER" id="PTHR45919:SF1">
    <property type="entry name" value="GDP-MAN:MAN(3)GLCNAC(2)-PP-DOL ALPHA-1,2-MANNOSYLTRANSFERASE"/>
    <property type="match status" value="1"/>
</dbReference>
<dbReference type="SUPFAM" id="SSF53756">
    <property type="entry name" value="UDP-Glycosyltransferase/glycogen phosphorylase"/>
    <property type="match status" value="1"/>
</dbReference>
<dbReference type="Gene3D" id="3.40.50.2000">
    <property type="entry name" value="Glycogen Phosphorylase B"/>
    <property type="match status" value="1"/>
</dbReference>
<keyword evidence="8 12" id="KW-0256">Endoplasmic reticulum</keyword>
<gene>
    <name evidence="14" type="ORF">MNEG_1379</name>
</gene>
<dbReference type="InterPro" id="IPR045865">
    <property type="entry name" value="ACT-like_dom_sf"/>
</dbReference>
<dbReference type="STRING" id="145388.A0A0D2MVN6"/>
<comment type="catalytic activity">
    <reaction evidence="11 12">
        <text>an alpha-D-Man-(1-&gt;3)-[alpha-D-Man-(1-&gt;6)]-beta-D-Man-(1-&gt;4)-beta-D-GlcNAc-(1-&gt;4)-alpha-D-GlcNAc-diphospho-di-trans,poly-cis-dolichol + 2 GDP-alpha-D-mannose = an alpha-D-Man-(1-&gt;2)-alpha-D-Man-(1-&gt;2)-alpha-D-Man-(1-&gt;3)-[alpha-D-Man-(1-&gt;6)]-beta-D-Man-(1-&gt;4)-beta-D-GlcNAc-(1-&gt;4)-alpha-D-GlcNAc-diphospho-di-trans,poly-cis-dolichol + 2 GDP + 2 H(+)</text>
        <dbReference type="Rhea" id="RHEA:29523"/>
        <dbReference type="Rhea" id="RHEA-COMP:19515"/>
        <dbReference type="Rhea" id="RHEA-COMP:19516"/>
        <dbReference type="ChEBI" id="CHEBI:15378"/>
        <dbReference type="ChEBI" id="CHEBI:57527"/>
        <dbReference type="ChEBI" id="CHEBI:58189"/>
        <dbReference type="ChEBI" id="CHEBI:132511"/>
        <dbReference type="ChEBI" id="CHEBI:132515"/>
        <dbReference type="EC" id="2.4.1.131"/>
    </reaction>
    <physiologicalReaction direction="left-to-right" evidence="11 12">
        <dbReference type="Rhea" id="RHEA:29524"/>
    </physiologicalReaction>
</comment>
<dbReference type="CDD" id="cd04873">
    <property type="entry name" value="ACT_UUR-ACR-like"/>
    <property type="match status" value="2"/>
</dbReference>
<evidence type="ECO:0000256" key="5">
    <source>
        <dbReference type="ARBA" id="ARBA00022676"/>
    </source>
</evidence>
<dbReference type="KEGG" id="mng:MNEG_1379"/>
<evidence type="ECO:0000313" key="14">
    <source>
        <dbReference type="EMBL" id="KIZ06575.1"/>
    </source>
</evidence>
<dbReference type="Pfam" id="PF00534">
    <property type="entry name" value="Glycos_transf_1"/>
    <property type="match status" value="1"/>
</dbReference>
<dbReference type="SUPFAM" id="SSF55021">
    <property type="entry name" value="ACT-like"/>
    <property type="match status" value="1"/>
</dbReference>
<dbReference type="Pfam" id="PF15924">
    <property type="entry name" value="ALG11_N"/>
    <property type="match status" value="1"/>
</dbReference>
<dbReference type="RefSeq" id="XP_013905594.1">
    <property type="nucleotide sequence ID" value="XM_014050140.1"/>
</dbReference>
<dbReference type="InterPro" id="IPR038013">
    <property type="entry name" value="ALG11"/>
</dbReference>
<accession>A0A0D2MVN6</accession>
<dbReference type="UniPathway" id="UPA00378"/>
<evidence type="ECO:0000256" key="7">
    <source>
        <dbReference type="ARBA" id="ARBA00022692"/>
    </source>
</evidence>
<dbReference type="GeneID" id="25731287"/>
<keyword evidence="7" id="KW-0812">Transmembrane</keyword>
<evidence type="ECO:0000313" key="15">
    <source>
        <dbReference type="Proteomes" id="UP000054498"/>
    </source>
</evidence>
<dbReference type="EMBL" id="KK100355">
    <property type="protein sequence ID" value="KIZ06575.1"/>
    <property type="molecule type" value="Genomic_DNA"/>
</dbReference>
<keyword evidence="15" id="KW-1185">Reference proteome</keyword>
<evidence type="ECO:0000256" key="4">
    <source>
        <dbReference type="ARBA" id="ARBA00022018"/>
    </source>
</evidence>
<comment type="similarity">
    <text evidence="12">Belongs to the glycosyltransferase group 1 family. Glycosyltransferase 4 subfamily.</text>
</comment>